<protein>
    <recommendedName>
        <fullName evidence="3">Nucleotidyltransferase domain-containing protein</fullName>
    </recommendedName>
</protein>
<evidence type="ECO:0008006" key="3">
    <source>
        <dbReference type="Google" id="ProtNLM"/>
    </source>
</evidence>
<accession>A0A1H8Y870</accession>
<organism evidence="1 2">
    <name type="scientific">Amycolatopsis saalfeldensis</name>
    <dbReference type="NCBI Taxonomy" id="394193"/>
    <lineage>
        <taxon>Bacteria</taxon>
        <taxon>Bacillati</taxon>
        <taxon>Actinomycetota</taxon>
        <taxon>Actinomycetes</taxon>
        <taxon>Pseudonocardiales</taxon>
        <taxon>Pseudonocardiaceae</taxon>
        <taxon>Amycolatopsis</taxon>
    </lineage>
</organism>
<evidence type="ECO:0000313" key="1">
    <source>
        <dbReference type="EMBL" id="SEP48345.1"/>
    </source>
</evidence>
<dbReference type="STRING" id="394193.SAMN04489732_1127"/>
<dbReference type="Proteomes" id="UP000198582">
    <property type="component" value="Unassembled WGS sequence"/>
</dbReference>
<dbReference type="SUPFAM" id="SSF81301">
    <property type="entry name" value="Nucleotidyltransferase"/>
    <property type="match status" value="1"/>
</dbReference>
<gene>
    <name evidence="1" type="ORF">SAMN04489732_1127</name>
</gene>
<reference evidence="1 2" key="1">
    <citation type="submission" date="2016-10" db="EMBL/GenBank/DDBJ databases">
        <authorList>
            <person name="de Groot N.N."/>
        </authorList>
    </citation>
    <scope>NUCLEOTIDE SEQUENCE [LARGE SCALE GENOMIC DNA]</scope>
    <source>
        <strain evidence="1 2">DSM 44993</strain>
    </source>
</reference>
<dbReference type="OrthoDB" id="2861242at2"/>
<keyword evidence="2" id="KW-1185">Reference proteome</keyword>
<sequence>MKFGPPGAIPELFTADGTINELRSRLPQSATEPIAFVGGSLIDGLGNSTSDIDVIVLSGDPLNESDLACTVHDEWVSAGDFDVLVSSLGGRRTDVEIRQVAQIEGIATKLRTDSGRLVDFYLETDILQLLHSMRIGVPIAGAERFTQLRNGFPWENLSWHLLSRAEAEAAAAVEDAVGALDAGDHGTALLASRTAWQAAVDALLVAAGETNPKSKWRVRKIERSGIPGLMDDYLQWETDPDSSPTALLSRARARLYRAQDLLLSAQSEKSGRSGVKGTW</sequence>
<name>A0A1H8Y870_9PSEU</name>
<dbReference type="RefSeq" id="WP_143086284.1">
    <property type="nucleotide sequence ID" value="NZ_FOEF01000012.1"/>
</dbReference>
<proteinExistence type="predicted"/>
<evidence type="ECO:0000313" key="2">
    <source>
        <dbReference type="Proteomes" id="UP000198582"/>
    </source>
</evidence>
<dbReference type="AlphaFoldDB" id="A0A1H8Y870"/>
<dbReference type="EMBL" id="FOEF01000012">
    <property type="protein sequence ID" value="SEP48345.1"/>
    <property type="molecule type" value="Genomic_DNA"/>
</dbReference>
<dbReference type="InterPro" id="IPR043519">
    <property type="entry name" value="NT_sf"/>
</dbReference>